<dbReference type="InterPro" id="IPR000644">
    <property type="entry name" value="CBS_dom"/>
</dbReference>
<dbReference type="InterPro" id="IPR028979">
    <property type="entry name" value="Ser_kin/Pase_Hpr-like_N_sf"/>
</dbReference>
<dbReference type="PANTHER" id="PTHR12112:SF22">
    <property type="entry name" value="MANGANESE-DEPENDENT INORGANIC PYROPHOSPHATASE-RELATED"/>
    <property type="match status" value="1"/>
</dbReference>
<dbReference type="GO" id="GO:0046872">
    <property type="term" value="F:metal ion binding"/>
    <property type="evidence" value="ECO:0007669"/>
    <property type="project" value="UniProtKB-KW"/>
</dbReference>
<dbReference type="SUPFAM" id="SSF54631">
    <property type="entry name" value="CBS-domain pair"/>
    <property type="match status" value="1"/>
</dbReference>
<evidence type="ECO:0000256" key="4">
    <source>
        <dbReference type="ARBA" id="ARBA00022801"/>
    </source>
</evidence>
<dbReference type="Pfam" id="PF07085">
    <property type="entry name" value="DRTGG"/>
    <property type="match status" value="1"/>
</dbReference>
<evidence type="ECO:0000313" key="10">
    <source>
        <dbReference type="EMBL" id="AMK54879.1"/>
    </source>
</evidence>
<dbReference type="EMBL" id="CP011391">
    <property type="protein sequence ID" value="AMK54879.1"/>
    <property type="molecule type" value="Genomic_DNA"/>
</dbReference>
<keyword evidence="8" id="KW-0129">CBS domain</keyword>
<protein>
    <recommendedName>
        <fullName evidence="2">inorganic diphosphatase</fullName>
        <ecNumber evidence="2">3.6.1.1</ecNumber>
    </recommendedName>
    <alternativeName>
        <fullName evidence="6">Pyrophosphate phospho-hydrolase</fullName>
    </alternativeName>
</protein>
<feature type="domain" description="CBS" evidence="9">
    <location>
        <begin position="246"/>
        <end position="304"/>
    </location>
</feature>
<dbReference type="SMART" id="SM01131">
    <property type="entry name" value="DHHA2"/>
    <property type="match status" value="1"/>
</dbReference>
<evidence type="ECO:0000256" key="8">
    <source>
        <dbReference type="PROSITE-ProRule" id="PRU00703"/>
    </source>
</evidence>
<dbReference type="GeneID" id="78478400"/>
<name>A0A140DW52_9FIRM</name>
<evidence type="ECO:0000313" key="11">
    <source>
        <dbReference type="Proteomes" id="UP000069771"/>
    </source>
</evidence>
<keyword evidence="3" id="KW-0479">Metal-binding</keyword>
<evidence type="ECO:0000259" key="9">
    <source>
        <dbReference type="PROSITE" id="PS51371"/>
    </source>
</evidence>
<dbReference type="Proteomes" id="UP000069771">
    <property type="component" value="Chromosome"/>
</dbReference>
<dbReference type="InterPro" id="IPR001667">
    <property type="entry name" value="DDH_dom"/>
</dbReference>
<sequence length="532" mass="59710">MEQPIYVIGHKNPDTDSICAALSLAELKRQLGQNAVAARIGHVNPETKFVLEKAGMEPPLHINTAKSTLAEIEIDQAVTVDKGATLRRGWDLLIENDAKTLYATDSEGNYSGLVTLGDISKIQMQDLNITRDLLKVTPVENFRAALRGTILLEGTRPLSGEVRIADKKMMDRNLEGAIMVLNDHEDSMIKSMAKGAAMILIAENFVPNDYIIDMARNMGVTLITTPYNLMKIVQMVYRSIPIESIMLPASDMVQFSRDEFLEDVEREMLKTRHSSYPVVSQGRITGSVARYHLLKSTPKRFILVDHNEKKQTINDIDKGEIIEIVDHHRIGDITTNKPIQFRNMIVGSSCTIVGLMWQEYGLKMPENIAKLVIYAMISDTMNFNSPTCTPVDRMLAERIATEYGFDINAMAEELFANTASIKGKTVQQLTGTDSKEFNIGGHKVAISQTFVFNYDDIPAIRDELLDYMRQEAKSRRLDLFLMTFTNVEGRGSRFLAAGPEAARMRPVLDRFEDQGFVSRKKQIVPGLARELE</sequence>
<dbReference type="GO" id="GO:0005737">
    <property type="term" value="C:cytoplasm"/>
    <property type="evidence" value="ECO:0007669"/>
    <property type="project" value="InterPro"/>
</dbReference>
<dbReference type="Pfam" id="PF02833">
    <property type="entry name" value="DHHA2"/>
    <property type="match status" value="1"/>
</dbReference>
<dbReference type="OrthoDB" id="9766150at2"/>
<dbReference type="STRING" id="1702221.AALO17_17450"/>
<dbReference type="EC" id="3.6.1.1" evidence="2"/>
<dbReference type="RefSeq" id="WP_067557855.1">
    <property type="nucleotide sequence ID" value="NZ_CP011391.1"/>
</dbReference>
<dbReference type="InterPro" id="IPR010766">
    <property type="entry name" value="DRTGG"/>
</dbReference>
<comment type="catalytic activity">
    <reaction evidence="7">
        <text>diphosphate + H2O = 2 phosphate + H(+)</text>
        <dbReference type="Rhea" id="RHEA:24576"/>
        <dbReference type="ChEBI" id="CHEBI:15377"/>
        <dbReference type="ChEBI" id="CHEBI:15378"/>
        <dbReference type="ChEBI" id="CHEBI:33019"/>
        <dbReference type="ChEBI" id="CHEBI:43474"/>
        <dbReference type="EC" id="3.6.1.1"/>
    </reaction>
</comment>
<dbReference type="PROSITE" id="PS51371">
    <property type="entry name" value="CBS"/>
    <property type="match status" value="1"/>
</dbReference>
<evidence type="ECO:0000256" key="3">
    <source>
        <dbReference type="ARBA" id="ARBA00022723"/>
    </source>
</evidence>
<evidence type="ECO:0000256" key="6">
    <source>
        <dbReference type="ARBA" id="ARBA00032535"/>
    </source>
</evidence>
<evidence type="ECO:0000256" key="1">
    <source>
        <dbReference type="ARBA" id="ARBA00001936"/>
    </source>
</evidence>
<dbReference type="InterPro" id="IPR038763">
    <property type="entry name" value="DHH_sf"/>
</dbReference>
<keyword evidence="11" id="KW-1185">Reference proteome</keyword>
<accession>A0A140DW52</accession>
<dbReference type="NCBIfam" id="NF011443">
    <property type="entry name" value="PRK14869.1-5"/>
    <property type="match status" value="1"/>
</dbReference>
<evidence type="ECO:0000256" key="7">
    <source>
        <dbReference type="ARBA" id="ARBA00047820"/>
    </source>
</evidence>
<keyword evidence="4" id="KW-0378">Hydrolase</keyword>
<dbReference type="Gene3D" id="3.10.310.20">
    <property type="entry name" value="DHHA2 domain"/>
    <property type="match status" value="1"/>
</dbReference>
<evidence type="ECO:0000256" key="5">
    <source>
        <dbReference type="ARBA" id="ARBA00023211"/>
    </source>
</evidence>
<dbReference type="PANTHER" id="PTHR12112">
    <property type="entry name" value="BNIP - RELATED"/>
    <property type="match status" value="1"/>
</dbReference>
<organism evidence="10 11">
    <name type="scientific">Faecalibaculum rodentium</name>
    <dbReference type="NCBI Taxonomy" id="1702221"/>
    <lineage>
        <taxon>Bacteria</taxon>
        <taxon>Bacillati</taxon>
        <taxon>Bacillota</taxon>
        <taxon>Erysipelotrichia</taxon>
        <taxon>Erysipelotrichales</taxon>
        <taxon>Erysipelotrichaceae</taxon>
        <taxon>Faecalibaculum</taxon>
    </lineage>
</organism>
<gene>
    <name evidence="10" type="ORF">AALO17_17450</name>
</gene>
<dbReference type="InterPro" id="IPR004097">
    <property type="entry name" value="DHHA2"/>
</dbReference>
<reference evidence="10 11" key="1">
    <citation type="journal article" date="2016" name="Gut Pathog.">
        <title>Whole genome sequencing of "Faecalibaculum rodentium" ALO17, isolated from C57BL/6J laboratory mouse feces.</title>
        <authorList>
            <person name="Lim S."/>
            <person name="Chang D.H."/>
            <person name="Ahn S."/>
            <person name="Kim B.C."/>
        </authorList>
    </citation>
    <scope>NUCLEOTIDE SEQUENCE [LARGE SCALE GENOMIC DNA]</scope>
    <source>
        <strain evidence="10 11">Alo17</strain>
    </source>
</reference>
<dbReference type="SMART" id="SM00116">
    <property type="entry name" value="CBS"/>
    <property type="match status" value="2"/>
</dbReference>
<dbReference type="Gene3D" id="3.40.1390.20">
    <property type="entry name" value="HprK N-terminal domain-like"/>
    <property type="match status" value="1"/>
</dbReference>
<dbReference type="KEGG" id="fro:AALO17_17450"/>
<dbReference type="PATRIC" id="fig|1702221.3.peg.1701"/>
<dbReference type="SUPFAM" id="SSF64182">
    <property type="entry name" value="DHH phosphoesterases"/>
    <property type="match status" value="1"/>
</dbReference>
<proteinExistence type="predicted"/>
<dbReference type="Gene3D" id="3.90.1640.10">
    <property type="entry name" value="inorganic pyrophosphatase (n-terminal core)"/>
    <property type="match status" value="2"/>
</dbReference>
<evidence type="ECO:0000256" key="2">
    <source>
        <dbReference type="ARBA" id="ARBA00012146"/>
    </source>
</evidence>
<comment type="cofactor">
    <cofactor evidence="1">
        <name>Mn(2+)</name>
        <dbReference type="ChEBI" id="CHEBI:29035"/>
    </cofactor>
</comment>
<keyword evidence="5" id="KW-0464">Manganese</keyword>
<dbReference type="AlphaFoldDB" id="A0A140DW52"/>
<dbReference type="InterPro" id="IPR046342">
    <property type="entry name" value="CBS_dom_sf"/>
</dbReference>
<dbReference type="Pfam" id="PF01368">
    <property type="entry name" value="DHH"/>
    <property type="match status" value="1"/>
</dbReference>
<dbReference type="SUPFAM" id="SSF75138">
    <property type="entry name" value="HprK N-terminal domain-like"/>
    <property type="match status" value="1"/>
</dbReference>
<dbReference type="InterPro" id="IPR038222">
    <property type="entry name" value="DHHA2_dom_sf"/>
</dbReference>
<dbReference type="GO" id="GO:0004427">
    <property type="term" value="F:inorganic diphosphate phosphatase activity"/>
    <property type="evidence" value="ECO:0007669"/>
    <property type="project" value="UniProtKB-EC"/>
</dbReference>
<dbReference type="Pfam" id="PF00571">
    <property type="entry name" value="CBS"/>
    <property type="match status" value="1"/>
</dbReference>